<protein>
    <submittedName>
        <fullName evidence="1">Uncharacterized protein</fullName>
    </submittedName>
</protein>
<evidence type="ECO:0000313" key="1">
    <source>
        <dbReference type="EMBL" id="MBR1369479.1"/>
    </source>
</evidence>
<evidence type="ECO:0000313" key="2">
    <source>
        <dbReference type="Proteomes" id="UP000730161"/>
    </source>
</evidence>
<dbReference type="Proteomes" id="UP000730161">
    <property type="component" value="Unassembled WGS sequence"/>
</dbReference>
<reference evidence="1" key="1">
    <citation type="submission" date="2014-12" db="EMBL/GenBank/DDBJ databases">
        <authorList>
            <person name="Huang H.-H."/>
            <person name="Chen S.-C."/>
            <person name="Lai M.-C."/>
        </authorList>
    </citation>
    <scope>NUCLEOTIDE SEQUENCE</scope>
    <source>
        <strain evidence="1">K1F9705b</strain>
    </source>
</reference>
<dbReference type="EMBL" id="JWHL01000013">
    <property type="protein sequence ID" value="MBR1369479.1"/>
    <property type="molecule type" value="Genomic_DNA"/>
</dbReference>
<gene>
    <name evidence="1" type="ORF">RJ53_08230</name>
</gene>
<dbReference type="AlphaFoldDB" id="A0A8J7W6X8"/>
<keyword evidence="2" id="KW-1185">Reference proteome</keyword>
<name>A0A8J7W6X8_9EURY</name>
<accession>A0A8J7W6X8</accession>
<comment type="caution">
    <text evidence="1">The sequence shown here is derived from an EMBL/GenBank/DDBJ whole genome shotgun (WGS) entry which is preliminary data.</text>
</comment>
<sequence length="140" mass="16107">MRRVSYQFPNRCDIVFEHSVPFSQAVRSICRMDGKQTNFRTDRGLFKREIHVEIACDKTGFEKVSTDSEFIDEISERADFILRINDTLLKGEGRYPTAEYTFLLRIDDLGSRVEGFIIHQGRDGEIDALDVKNLLKGALS</sequence>
<organism evidence="1 2">
    <name type="scientific">Methanocalculus chunghsingensis</name>
    <dbReference type="NCBI Taxonomy" id="156457"/>
    <lineage>
        <taxon>Archaea</taxon>
        <taxon>Methanobacteriati</taxon>
        <taxon>Methanobacteriota</taxon>
        <taxon>Stenosarchaea group</taxon>
        <taxon>Methanomicrobia</taxon>
        <taxon>Methanomicrobiales</taxon>
        <taxon>Methanocalculaceae</taxon>
        <taxon>Methanocalculus</taxon>
    </lineage>
</organism>
<proteinExistence type="predicted"/>